<evidence type="ECO:0000313" key="2">
    <source>
        <dbReference type="EMBL" id="ABN08918.1"/>
    </source>
</evidence>
<dbReference type="AlphaFoldDB" id="Q2HVS2"/>
<reference evidence="1" key="2">
    <citation type="submission" date="2007-03" db="EMBL/GenBank/DDBJ databases">
        <authorList>
            <consortium name="The International Medicago Genome Annotation Group"/>
        </authorList>
    </citation>
    <scope>NUCLEOTIDE SEQUENCE</scope>
</reference>
<protein>
    <submittedName>
        <fullName evidence="1">Uncharacterized protein</fullName>
    </submittedName>
</protein>
<gene>
    <name evidence="1" type="ORF">MtrDRAFT_AC148762g14v2</name>
    <name evidence="2" type="ORF">MtrDRAFT_AC166313g15v2</name>
</gene>
<reference evidence="1" key="1">
    <citation type="submission" date="2005-04" db="EMBL/GenBank/DDBJ databases">
        <authorList>
            <person name="Town C.D."/>
        </authorList>
    </citation>
    <scope>NUCLEOTIDE SEQUENCE</scope>
</reference>
<sequence>MRSIIKHMFERPSKLRHEGRQETMNVSAHADRQARCPLLEGDMAVGVGMGRRSCPRRVRPR</sequence>
<evidence type="ECO:0000313" key="1">
    <source>
        <dbReference type="EMBL" id="ABD32215.1"/>
    </source>
</evidence>
<dbReference type="EMBL" id="AC166313">
    <property type="protein sequence ID" value="ABN08918.1"/>
    <property type="molecule type" value="Genomic_DNA"/>
</dbReference>
<dbReference type="EMBL" id="AC148762">
    <property type="protein sequence ID" value="ABD32215.1"/>
    <property type="molecule type" value="Genomic_DNA"/>
</dbReference>
<name>Q2HVS2_MEDTR</name>
<proteinExistence type="predicted"/>
<organism evidence="1">
    <name type="scientific">Medicago truncatula</name>
    <name type="common">Barrel medic</name>
    <name type="synonym">Medicago tribuloides</name>
    <dbReference type="NCBI Taxonomy" id="3880"/>
    <lineage>
        <taxon>Eukaryota</taxon>
        <taxon>Viridiplantae</taxon>
        <taxon>Streptophyta</taxon>
        <taxon>Embryophyta</taxon>
        <taxon>Tracheophyta</taxon>
        <taxon>Spermatophyta</taxon>
        <taxon>Magnoliopsida</taxon>
        <taxon>eudicotyledons</taxon>
        <taxon>Gunneridae</taxon>
        <taxon>Pentapetalae</taxon>
        <taxon>rosids</taxon>
        <taxon>fabids</taxon>
        <taxon>Fabales</taxon>
        <taxon>Fabaceae</taxon>
        <taxon>Papilionoideae</taxon>
        <taxon>50 kb inversion clade</taxon>
        <taxon>NPAAA clade</taxon>
        <taxon>Hologalegina</taxon>
        <taxon>IRL clade</taxon>
        <taxon>Trifolieae</taxon>
        <taxon>Medicago</taxon>
    </lineage>
</organism>
<accession>Q2HVS2</accession>